<gene>
    <name evidence="1" type="ORF">XA3_06670</name>
</gene>
<evidence type="ECO:0000313" key="2">
    <source>
        <dbReference type="Proteomes" id="UP001321861"/>
    </source>
</evidence>
<dbReference type="AlphaFoldDB" id="A0AAU9D770"/>
<protein>
    <recommendedName>
        <fullName evidence="3">DUF1795 domain-containing protein</fullName>
    </recommendedName>
</protein>
<dbReference type="Proteomes" id="UP001321861">
    <property type="component" value="Chromosome"/>
</dbReference>
<evidence type="ECO:0000313" key="1">
    <source>
        <dbReference type="EMBL" id="BDR58226.1"/>
    </source>
</evidence>
<dbReference type="EMBL" id="AP026802">
    <property type="protein sequence ID" value="BDR58226.1"/>
    <property type="molecule type" value="Genomic_DNA"/>
</dbReference>
<proteinExistence type="predicted"/>
<keyword evidence="2" id="KW-1185">Reference proteome</keyword>
<evidence type="ECO:0008006" key="3">
    <source>
        <dbReference type="Google" id="ProtNLM"/>
    </source>
</evidence>
<dbReference type="KEGG" id="xap:XA3_06670"/>
<dbReference type="RefSeq" id="WP_317636143.1">
    <property type="nucleotide sequence ID" value="NZ_AP026802.1"/>
</dbReference>
<reference evidence="1 2" key="1">
    <citation type="journal article" date="2023" name="Microbiol. Spectr.">
        <title>Symbiosis of Carpenter Bees with Uncharacterized Lactic Acid Bacteria Showing NAD Auxotrophy.</title>
        <authorList>
            <person name="Kawasaki S."/>
            <person name="Ozawa K."/>
            <person name="Mori T."/>
            <person name="Yamamoto A."/>
            <person name="Ito M."/>
            <person name="Ohkuma M."/>
            <person name="Sakamoto M."/>
            <person name="Matsutani M."/>
        </authorList>
    </citation>
    <scope>NUCLEOTIDE SEQUENCE [LARGE SCALE GENOMIC DNA]</scope>
    <source>
        <strain evidence="1 2">XA3</strain>
    </source>
</reference>
<name>A0AAU9D770_9LACO</name>
<accession>A0AAU9D770</accession>
<organism evidence="1 2">
    <name type="scientific">Xylocopilactobacillus apicola</name>
    <dbReference type="NCBI Taxonomy" id="2932184"/>
    <lineage>
        <taxon>Bacteria</taxon>
        <taxon>Bacillati</taxon>
        <taxon>Bacillota</taxon>
        <taxon>Bacilli</taxon>
        <taxon>Lactobacillales</taxon>
        <taxon>Lactobacillaceae</taxon>
        <taxon>Xylocopilactobacillus</taxon>
    </lineage>
</organism>
<sequence length="172" mass="19600">MTHFLLLVASLLNSFTPSQPIPKAPPAAMTREQKGNNTEFEVGKSSFSIHIPDFNVMPEGDITDKNGNTWLTLESEKYSQLTIQLSLHNKASKIMPKSHSLKELGLKTTSTKEVNYHDFKQEKIQFLARSRGIIYSFETEQISAQLIFYSDQNLKDQDKDFYIALIKSIEVK</sequence>